<feature type="compositionally biased region" description="Basic residues" evidence="1">
    <location>
        <begin position="102"/>
        <end position="115"/>
    </location>
</feature>
<dbReference type="InterPro" id="IPR052909">
    <property type="entry name" value="Transposase_6_like"/>
</dbReference>
<dbReference type="Proteomes" id="UP000270927">
    <property type="component" value="Unassembled WGS sequence"/>
</dbReference>
<evidence type="ECO:0000259" key="2">
    <source>
        <dbReference type="Pfam" id="PF01609"/>
    </source>
</evidence>
<feature type="domain" description="Transposase IS4-like" evidence="2">
    <location>
        <begin position="91"/>
        <end position="246"/>
    </location>
</feature>
<dbReference type="OrthoDB" id="966067at2"/>
<accession>A0A3N2QB48</accession>
<protein>
    <submittedName>
        <fullName evidence="4">IS5 family transposase</fullName>
    </submittedName>
</protein>
<dbReference type="GO" id="GO:0003677">
    <property type="term" value="F:DNA binding"/>
    <property type="evidence" value="ECO:0007669"/>
    <property type="project" value="InterPro"/>
</dbReference>
<dbReference type="AlphaFoldDB" id="A0A3N2QB48"/>
<name>A0A3N2QB48_9BACT</name>
<sequence>MRRYGLSDSEWDQIKNLLPGRSETVGVTAKDNRLFVEAILYRYRTGIPWRDLPARFGNYRSVHMRHSRWSRKGVWEKIFQVLSTHSDNTYTMIDSTIVKAHQHSAGAKKKRKRQSIGRSSGGWSSKIHVICDGQGKPTALHLTAGNSHDLVGSDALLMQIQSTTLIADKAYYARDRFIEKLKARKCKVVIPPKVNSKTEKKYDKIIYKRRHLIENFFAKLKQFRAIATRYDKTAKIFLGAIHLVASLSWTI</sequence>
<evidence type="ECO:0000259" key="3">
    <source>
        <dbReference type="Pfam" id="PF13340"/>
    </source>
</evidence>
<comment type="caution">
    <text evidence="4">The sequence shown here is derived from an EMBL/GenBank/DDBJ whole genome shotgun (WGS) entry which is preliminary data.</text>
</comment>
<dbReference type="NCBIfam" id="NF033580">
    <property type="entry name" value="transpos_IS5_3"/>
    <property type="match status" value="1"/>
</dbReference>
<keyword evidence="5" id="KW-1185">Reference proteome</keyword>
<gene>
    <name evidence="4" type="ORF">EDM02_05725</name>
</gene>
<dbReference type="RefSeq" id="WP_123663761.1">
    <property type="nucleotide sequence ID" value="NZ_RARA01000027.1"/>
</dbReference>
<feature type="region of interest" description="Disordered" evidence="1">
    <location>
        <begin position="102"/>
        <end position="122"/>
    </location>
</feature>
<dbReference type="Pfam" id="PF01609">
    <property type="entry name" value="DDE_Tnp_1"/>
    <property type="match status" value="1"/>
</dbReference>
<reference evidence="4 5" key="1">
    <citation type="submission" date="2018-09" db="EMBL/GenBank/DDBJ databases">
        <title>Comparative Genomics of Wolbachia-Cardinium Dual Endosymbiosis in a Plant-Parasitic Nematode.</title>
        <authorList>
            <person name="Brown A.M.V."/>
            <person name="Wasala S.K."/>
            <person name="Howe D.K."/>
            <person name="Peetz A.B."/>
            <person name="Zasada I.A."/>
            <person name="Denver D.R."/>
        </authorList>
    </citation>
    <scope>NUCLEOTIDE SEQUENCE [LARGE SCALE GENOMIC DNA]</scope>
    <source>
        <strain evidence="4 5">Pp_1</strain>
    </source>
</reference>
<dbReference type="EMBL" id="RARA01000027">
    <property type="protein sequence ID" value="ROT47044.1"/>
    <property type="molecule type" value="Genomic_DNA"/>
</dbReference>
<dbReference type="PANTHER" id="PTHR46637:SF1">
    <property type="entry name" value="BLL5188 PROTEIN"/>
    <property type="match status" value="1"/>
</dbReference>
<evidence type="ECO:0000313" key="4">
    <source>
        <dbReference type="EMBL" id="ROT47044.1"/>
    </source>
</evidence>
<feature type="domain" description="Insertion element IS402-like" evidence="3">
    <location>
        <begin position="6"/>
        <end position="79"/>
    </location>
</feature>
<dbReference type="InterPro" id="IPR025161">
    <property type="entry name" value="IS402-like_dom"/>
</dbReference>
<evidence type="ECO:0000313" key="5">
    <source>
        <dbReference type="Proteomes" id="UP000270927"/>
    </source>
</evidence>
<dbReference type="Pfam" id="PF13340">
    <property type="entry name" value="DUF4096"/>
    <property type="match status" value="1"/>
</dbReference>
<dbReference type="GO" id="GO:0006313">
    <property type="term" value="P:DNA transposition"/>
    <property type="evidence" value="ECO:0007669"/>
    <property type="project" value="InterPro"/>
</dbReference>
<dbReference type="PANTHER" id="PTHR46637">
    <property type="entry name" value="TIS1421-TRANSPOSASE PROTEIN A"/>
    <property type="match status" value="1"/>
</dbReference>
<organism evidence="4 5">
    <name type="scientific">Candidatus Cardinium hertigii</name>
    <dbReference type="NCBI Taxonomy" id="247481"/>
    <lineage>
        <taxon>Bacteria</taxon>
        <taxon>Pseudomonadati</taxon>
        <taxon>Bacteroidota</taxon>
        <taxon>Cytophagia</taxon>
        <taxon>Cytophagales</taxon>
        <taxon>Amoebophilaceae</taxon>
        <taxon>Candidatus Cardinium</taxon>
    </lineage>
</organism>
<proteinExistence type="predicted"/>
<evidence type="ECO:0000256" key="1">
    <source>
        <dbReference type="SAM" id="MobiDB-lite"/>
    </source>
</evidence>
<dbReference type="InterPro" id="IPR002559">
    <property type="entry name" value="Transposase_11"/>
</dbReference>
<dbReference type="GO" id="GO:0004803">
    <property type="term" value="F:transposase activity"/>
    <property type="evidence" value="ECO:0007669"/>
    <property type="project" value="InterPro"/>
</dbReference>